<proteinExistence type="predicted"/>
<dbReference type="EMBL" id="KN822540">
    <property type="protein sequence ID" value="KIM50275.1"/>
    <property type="molecule type" value="Genomic_DNA"/>
</dbReference>
<reference evidence="2" key="2">
    <citation type="submission" date="2015-01" db="EMBL/GenBank/DDBJ databases">
        <title>Evolutionary Origins and Diversification of the Mycorrhizal Mutualists.</title>
        <authorList>
            <consortium name="DOE Joint Genome Institute"/>
            <consortium name="Mycorrhizal Genomics Consortium"/>
            <person name="Kohler A."/>
            <person name="Kuo A."/>
            <person name="Nagy L.G."/>
            <person name="Floudas D."/>
            <person name="Copeland A."/>
            <person name="Barry K.W."/>
            <person name="Cichocki N."/>
            <person name="Veneault-Fourrey C."/>
            <person name="LaButti K."/>
            <person name="Lindquist E.A."/>
            <person name="Lipzen A."/>
            <person name="Lundell T."/>
            <person name="Morin E."/>
            <person name="Murat C."/>
            <person name="Riley R."/>
            <person name="Ohm R."/>
            <person name="Sun H."/>
            <person name="Tunlid A."/>
            <person name="Henrissat B."/>
            <person name="Grigoriev I.V."/>
            <person name="Hibbett D.S."/>
            <person name="Martin F."/>
        </authorList>
    </citation>
    <scope>NUCLEOTIDE SEQUENCE [LARGE SCALE GENOMIC DNA]</scope>
    <source>
        <strain evidence="2">Foug A</strain>
    </source>
</reference>
<dbReference type="HOGENOM" id="CLU_143913_0_1_1"/>
<gene>
    <name evidence="1" type="ORF">SCLCIDRAFT_145931</name>
</gene>
<keyword evidence="2" id="KW-1185">Reference proteome</keyword>
<accession>A0A0C3CNT0</accession>
<evidence type="ECO:0000313" key="2">
    <source>
        <dbReference type="Proteomes" id="UP000053989"/>
    </source>
</evidence>
<dbReference type="Proteomes" id="UP000053989">
    <property type="component" value="Unassembled WGS sequence"/>
</dbReference>
<dbReference type="InParanoid" id="A0A0C3CNT0"/>
<evidence type="ECO:0000313" key="1">
    <source>
        <dbReference type="EMBL" id="KIM50275.1"/>
    </source>
</evidence>
<organism evidence="1 2">
    <name type="scientific">Scleroderma citrinum Foug A</name>
    <dbReference type="NCBI Taxonomy" id="1036808"/>
    <lineage>
        <taxon>Eukaryota</taxon>
        <taxon>Fungi</taxon>
        <taxon>Dikarya</taxon>
        <taxon>Basidiomycota</taxon>
        <taxon>Agaricomycotina</taxon>
        <taxon>Agaricomycetes</taxon>
        <taxon>Agaricomycetidae</taxon>
        <taxon>Boletales</taxon>
        <taxon>Sclerodermatineae</taxon>
        <taxon>Sclerodermataceae</taxon>
        <taxon>Scleroderma</taxon>
    </lineage>
</organism>
<reference evidence="1 2" key="1">
    <citation type="submission" date="2014-04" db="EMBL/GenBank/DDBJ databases">
        <authorList>
            <consortium name="DOE Joint Genome Institute"/>
            <person name="Kuo A."/>
            <person name="Kohler A."/>
            <person name="Nagy L.G."/>
            <person name="Floudas D."/>
            <person name="Copeland A."/>
            <person name="Barry K.W."/>
            <person name="Cichocki N."/>
            <person name="Veneault-Fourrey C."/>
            <person name="LaButti K."/>
            <person name="Lindquist E.A."/>
            <person name="Lipzen A."/>
            <person name="Lundell T."/>
            <person name="Morin E."/>
            <person name="Murat C."/>
            <person name="Sun H."/>
            <person name="Tunlid A."/>
            <person name="Henrissat B."/>
            <person name="Grigoriev I.V."/>
            <person name="Hibbett D.S."/>
            <person name="Martin F."/>
            <person name="Nordberg H.P."/>
            <person name="Cantor M.N."/>
            <person name="Hua S.X."/>
        </authorList>
    </citation>
    <scope>NUCLEOTIDE SEQUENCE [LARGE SCALE GENOMIC DNA]</scope>
    <source>
        <strain evidence="1 2">Foug A</strain>
    </source>
</reference>
<dbReference type="AlphaFoldDB" id="A0A0C3CNT0"/>
<name>A0A0C3CNT0_9AGAM</name>
<protein>
    <submittedName>
        <fullName evidence="1">Uncharacterized protein</fullName>
    </submittedName>
</protein>
<sequence length="83" mass="9196">DFADMFLMGLEVLGEVCKDAINESLESCRCICQAKGHDIPLEGTIPPEHSFPFITFCNADQMVCMAEINFRIDLGLARGVEEV</sequence>
<dbReference type="OrthoDB" id="3046524at2759"/>
<feature type="non-terminal residue" evidence="1">
    <location>
        <position position="1"/>
    </location>
</feature>